<proteinExistence type="predicted"/>
<dbReference type="Proteomes" id="UP000006001">
    <property type="component" value="Unassembled WGS sequence"/>
</dbReference>
<reference evidence="2" key="1">
    <citation type="submission" date="2009-10" db="EMBL/GenBank/DDBJ databases">
        <authorList>
            <person name="Weinstock G."/>
            <person name="Sodergren E."/>
            <person name="Clifton S."/>
            <person name="Fulton L."/>
            <person name="Fulton B."/>
            <person name="Courtney L."/>
            <person name="Fronick C."/>
            <person name="Harrison M."/>
            <person name="Strong C."/>
            <person name="Farmer C."/>
            <person name="Delahaunty K."/>
            <person name="Markovic C."/>
            <person name="Hall O."/>
            <person name="Minx P."/>
            <person name="Tomlinson C."/>
            <person name="Mitreva M."/>
            <person name="Nelson J."/>
            <person name="Hou S."/>
            <person name="Wollam A."/>
            <person name="Pepin K.H."/>
            <person name="Johnson M."/>
            <person name="Bhonagiri V."/>
            <person name="Nash W.E."/>
            <person name="Warren W."/>
            <person name="Chinwalla A."/>
            <person name="Mardis E.R."/>
            <person name="Wilson R.K."/>
        </authorList>
    </citation>
    <scope>NUCLEOTIDE SEQUENCE [LARGE SCALE GENOMIC DNA]</scope>
    <source>
        <strain evidence="2">ATCC 700122</strain>
    </source>
</reference>
<name>D0WHZ9_SLAES</name>
<organism evidence="2 3">
    <name type="scientific">Slackia exigua (strain ATCC 700122 / DSM 15923 / CIP 105133 / JCM 11022 / KCTC 5966 / S-7)</name>
    <dbReference type="NCBI Taxonomy" id="649764"/>
    <lineage>
        <taxon>Bacteria</taxon>
        <taxon>Bacillati</taxon>
        <taxon>Actinomycetota</taxon>
        <taxon>Coriobacteriia</taxon>
        <taxon>Eggerthellales</taxon>
        <taxon>Eggerthellaceae</taxon>
        <taxon>Slackia</taxon>
    </lineage>
</organism>
<protein>
    <submittedName>
        <fullName evidence="2">Uncharacterized protein</fullName>
    </submittedName>
</protein>
<sequence>MDGCGFGAAVRCCSSMGNGNEIVQNAGAGQRAKRRGFRRHASDGARPSWAKR</sequence>
<gene>
    <name evidence="2" type="ORF">HMPREF0762_01471</name>
</gene>
<dbReference type="EMBL" id="ACUX02000016">
    <property type="protein sequence ID" value="EEZ60666.1"/>
    <property type="molecule type" value="Genomic_DNA"/>
</dbReference>
<accession>D0WHZ9</accession>
<evidence type="ECO:0000313" key="3">
    <source>
        <dbReference type="Proteomes" id="UP000006001"/>
    </source>
</evidence>
<comment type="caution">
    <text evidence="2">The sequence shown here is derived from an EMBL/GenBank/DDBJ whole genome shotgun (WGS) entry which is preliminary data.</text>
</comment>
<dbReference type="AlphaFoldDB" id="D0WHZ9"/>
<evidence type="ECO:0000256" key="1">
    <source>
        <dbReference type="SAM" id="MobiDB-lite"/>
    </source>
</evidence>
<evidence type="ECO:0000313" key="2">
    <source>
        <dbReference type="EMBL" id="EEZ60666.1"/>
    </source>
</evidence>
<keyword evidence="3" id="KW-1185">Reference proteome</keyword>
<dbReference type="STRING" id="649764.HMPREF0762_01471"/>
<dbReference type="HOGENOM" id="CLU_3084771_0_0_11"/>
<feature type="region of interest" description="Disordered" evidence="1">
    <location>
        <begin position="24"/>
        <end position="52"/>
    </location>
</feature>